<dbReference type="InterPro" id="IPR038740">
    <property type="entry name" value="BioF2-like_GNAT_dom"/>
</dbReference>
<dbReference type="OrthoDB" id="8193702at2"/>
<reference evidence="2 3" key="1">
    <citation type="submission" date="2016-10" db="EMBL/GenBank/DDBJ databases">
        <authorList>
            <person name="de Groot N.N."/>
        </authorList>
    </citation>
    <scope>NUCLEOTIDE SEQUENCE [LARGE SCALE GENOMIC DNA]</scope>
    <source>
        <strain evidence="2 3">MT12</strain>
    </source>
</reference>
<evidence type="ECO:0000259" key="1">
    <source>
        <dbReference type="Pfam" id="PF13480"/>
    </source>
</evidence>
<accession>A0A1H5FHK3</accession>
<proteinExistence type="predicted"/>
<name>A0A1H5FHK3_9BRAD</name>
<dbReference type="Pfam" id="PF13480">
    <property type="entry name" value="Acetyltransf_6"/>
    <property type="match status" value="1"/>
</dbReference>
<organism evidence="2 3">
    <name type="scientific">Bradyrhizobium erythrophlei</name>
    <dbReference type="NCBI Taxonomy" id="1437360"/>
    <lineage>
        <taxon>Bacteria</taxon>
        <taxon>Pseudomonadati</taxon>
        <taxon>Pseudomonadota</taxon>
        <taxon>Alphaproteobacteria</taxon>
        <taxon>Hyphomicrobiales</taxon>
        <taxon>Nitrobacteraceae</taxon>
        <taxon>Bradyrhizobium</taxon>
    </lineage>
</organism>
<sequence>MTVLTTAVEKFGARVASYAVGYRVELVSDWAHAAARWGAFEPLTAFQHPQWYASWYRAFASTDGVEPLIAIVSDAATGERAALLPLICHRQGSLRIVEFADLNLTDFNAPILGPAAPRDDVAAWQFWRDLQAALRKAPGGADLIRFRKMSVKLATRSNPLALLDGIGPSVVNGNLLAIGDDHNAWRYELNRKVRKELGRSWRVFTREPSAAFRVATDTGEALDLLSVTEVQQGARLNGLGLNYVLDNADCAAFYRDLVREGTARGYAVMTALATSDEVVATLLGVRTGSRYVMIRISNAGEKWSACSPGRLIIDRTIEALHKDGVREFDFSIGNYTYKRRFRPQRTPLVDLSAPLSWRGQPYALRDRAVLALRHYPELTARLKQALGKSTPSREDD</sequence>
<dbReference type="SUPFAM" id="SSF55729">
    <property type="entry name" value="Acyl-CoA N-acyltransferases (Nat)"/>
    <property type="match status" value="1"/>
</dbReference>
<evidence type="ECO:0000313" key="2">
    <source>
        <dbReference type="EMBL" id="SEE02910.1"/>
    </source>
</evidence>
<dbReference type="AlphaFoldDB" id="A0A1H5FHK3"/>
<dbReference type="InterPro" id="IPR016181">
    <property type="entry name" value="Acyl_CoA_acyltransferase"/>
</dbReference>
<gene>
    <name evidence="2" type="ORF">SAMN05444164_6660</name>
</gene>
<dbReference type="Proteomes" id="UP000198992">
    <property type="component" value="Unassembled WGS sequence"/>
</dbReference>
<dbReference type="EMBL" id="FNTH01000001">
    <property type="protein sequence ID" value="SEE02910.1"/>
    <property type="molecule type" value="Genomic_DNA"/>
</dbReference>
<feature type="domain" description="BioF2-like acetyltransferase" evidence="1">
    <location>
        <begin position="191"/>
        <end position="339"/>
    </location>
</feature>
<evidence type="ECO:0000313" key="3">
    <source>
        <dbReference type="Proteomes" id="UP000198992"/>
    </source>
</evidence>
<protein>
    <submittedName>
        <fullName evidence="2">Acetyltransferase involved in cellulose biosynthesis, CelD/BcsL family</fullName>
    </submittedName>
</protein>
<keyword evidence="2" id="KW-0808">Transferase</keyword>
<dbReference type="GO" id="GO:0016740">
    <property type="term" value="F:transferase activity"/>
    <property type="evidence" value="ECO:0007669"/>
    <property type="project" value="UniProtKB-KW"/>
</dbReference>